<dbReference type="Pfam" id="PF24481">
    <property type="entry name" value="CT398_CC"/>
    <property type="match status" value="1"/>
</dbReference>
<feature type="domain" description="CT398-like coiled coil hairpin" evidence="2">
    <location>
        <begin position="14"/>
        <end position="192"/>
    </location>
</feature>
<accession>A0A942SZY1</accession>
<name>A0A942SZY1_9BACI</name>
<proteinExistence type="predicted"/>
<gene>
    <name evidence="3" type="ORF">KHB02_19060</name>
</gene>
<keyword evidence="1" id="KW-0175">Coiled coil</keyword>
<dbReference type="Gene3D" id="1.10.287.1490">
    <property type="match status" value="1"/>
</dbReference>
<evidence type="ECO:0000256" key="1">
    <source>
        <dbReference type="SAM" id="Coils"/>
    </source>
</evidence>
<organism evidence="3">
    <name type="scientific">Neobacillus citreus</name>
    <dbReference type="NCBI Taxonomy" id="2833578"/>
    <lineage>
        <taxon>Bacteria</taxon>
        <taxon>Bacillati</taxon>
        <taxon>Bacillota</taxon>
        <taxon>Bacilli</taxon>
        <taxon>Bacillales</taxon>
        <taxon>Bacillaceae</taxon>
        <taxon>Neobacillus</taxon>
    </lineage>
</organism>
<evidence type="ECO:0000259" key="2">
    <source>
        <dbReference type="Pfam" id="PF24481"/>
    </source>
</evidence>
<feature type="coiled-coil region" evidence="1">
    <location>
        <begin position="44"/>
        <end position="143"/>
    </location>
</feature>
<reference evidence="3" key="1">
    <citation type="submission" date="2021-05" db="EMBL/GenBank/DDBJ databases">
        <title>Novel Bacillus species.</title>
        <authorList>
            <person name="Liu G."/>
        </authorList>
    </citation>
    <scope>NUCLEOTIDE SEQUENCE</scope>
    <source>
        <strain evidence="3">FJAT-50051</strain>
    </source>
</reference>
<protein>
    <recommendedName>
        <fullName evidence="2">CT398-like coiled coil hairpin domain-containing protein</fullName>
    </recommendedName>
</protein>
<comment type="caution">
    <text evidence="3">The sequence shown here is derived from an EMBL/GenBank/DDBJ whole genome shotgun (WGS) entry which is preliminary data.</text>
</comment>
<sequence length="244" mass="26022">MKAAPEDQAILLDVQRLDNDVTRIAHRITALRKGDQLTELGTRAAALRSELAAATGDVEDAERDLARLESDTATAQARVERDTTLLANVANAKDAAGLQSELDSLNRRIGELETAELEVMENLDGFRARVGDIEAKLADVEAERGRLVAERDAEIARLEADQESAAASRAAVAAKVPADLLALYDRQRARYGFGASLLQGGVSTASGVTLTASDLQDVRRAAPDDVVLCPDSDAILVRPAVRAL</sequence>
<dbReference type="EMBL" id="JAGYPE010000003">
    <property type="protein sequence ID" value="MBS4183494.1"/>
    <property type="molecule type" value="Genomic_DNA"/>
</dbReference>
<dbReference type="InterPro" id="IPR056003">
    <property type="entry name" value="CT398_CC_hairpin"/>
</dbReference>
<evidence type="ECO:0000313" key="3">
    <source>
        <dbReference type="EMBL" id="MBS4183494.1"/>
    </source>
</evidence>
<dbReference type="AlphaFoldDB" id="A0A942SZY1"/>